<name>A0A316EZZ8_9BACT</name>
<dbReference type="InterPro" id="IPR002575">
    <property type="entry name" value="Aminoglycoside_PTrfase"/>
</dbReference>
<keyword evidence="3" id="KW-1185">Reference proteome</keyword>
<reference evidence="2 3" key="1">
    <citation type="submission" date="2018-05" db="EMBL/GenBank/DDBJ databases">
        <title>Genomic Encyclopedia of Archaeal and Bacterial Type Strains, Phase II (KMG-II): from individual species to whole genera.</title>
        <authorList>
            <person name="Goeker M."/>
        </authorList>
    </citation>
    <scope>NUCLEOTIDE SEQUENCE [LARGE SCALE GENOMIC DNA]</scope>
    <source>
        <strain evidence="2 3">DSM 22214</strain>
    </source>
</reference>
<dbReference type="RefSeq" id="WP_109741225.1">
    <property type="nucleotide sequence ID" value="NZ_QGGO01000002.1"/>
</dbReference>
<protein>
    <submittedName>
        <fullName evidence="2">Phosphotransferase family enzyme</fullName>
    </submittedName>
</protein>
<proteinExistence type="predicted"/>
<evidence type="ECO:0000313" key="3">
    <source>
        <dbReference type="Proteomes" id="UP000245489"/>
    </source>
</evidence>
<sequence length="305" mass="36280">MVILSKYSVLEYLTWVRTNNYLEKKRDKEFNYLLTNLSNYIVLDVDSGTNNLVFELQESASNCLIFKQFGIDVEEKNKFFLSEITALRQDLDFMPKLHFYDYQNKIIIIEKFVGYEPISLKLRNCKKLGSETIKNILKTLATRLKVIHKKTIIHSQENPQKYPLEKWEEHIKANYPIAPFWKLFENVWNSSQCLVHHDLNGANVLIKDSDVKIIDWEMSEMGHPYLDLCSVIRVICLTMGDSPFFNLELTGNFPQIKDYVEYFLLQYDSKFDFTKREQLKVIFKIHSFYLFDEEYYFKNIDTLLS</sequence>
<dbReference type="AlphaFoldDB" id="A0A316EZZ8"/>
<feature type="domain" description="Aminoglycoside phosphotransferase" evidence="1">
    <location>
        <begin position="45"/>
        <end position="236"/>
    </location>
</feature>
<dbReference type="EMBL" id="QGGO01000002">
    <property type="protein sequence ID" value="PWK28886.1"/>
    <property type="molecule type" value="Genomic_DNA"/>
</dbReference>
<dbReference type="GO" id="GO:0016740">
    <property type="term" value="F:transferase activity"/>
    <property type="evidence" value="ECO:0007669"/>
    <property type="project" value="UniProtKB-KW"/>
</dbReference>
<evidence type="ECO:0000313" key="2">
    <source>
        <dbReference type="EMBL" id="PWK28886.1"/>
    </source>
</evidence>
<accession>A0A316EZZ8</accession>
<dbReference type="OrthoDB" id="9777791at2"/>
<keyword evidence="2" id="KW-0808">Transferase</keyword>
<organism evidence="2 3">
    <name type="scientific">Arcicella aurantiaca</name>
    <dbReference type="NCBI Taxonomy" id="591202"/>
    <lineage>
        <taxon>Bacteria</taxon>
        <taxon>Pseudomonadati</taxon>
        <taxon>Bacteroidota</taxon>
        <taxon>Cytophagia</taxon>
        <taxon>Cytophagales</taxon>
        <taxon>Flectobacillaceae</taxon>
        <taxon>Arcicella</taxon>
    </lineage>
</organism>
<comment type="caution">
    <text evidence="2">The sequence shown here is derived from an EMBL/GenBank/DDBJ whole genome shotgun (WGS) entry which is preliminary data.</text>
</comment>
<gene>
    <name evidence="2" type="ORF">LV89_00439</name>
</gene>
<dbReference type="InterPro" id="IPR011009">
    <property type="entry name" value="Kinase-like_dom_sf"/>
</dbReference>
<dbReference type="Proteomes" id="UP000245489">
    <property type="component" value="Unassembled WGS sequence"/>
</dbReference>
<dbReference type="Gene3D" id="3.90.1200.10">
    <property type="match status" value="1"/>
</dbReference>
<dbReference type="Pfam" id="PF01636">
    <property type="entry name" value="APH"/>
    <property type="match status" value="1"/>
</dbReference>
<evidence type="ECO:0000259" key="1">
    <source>
        <dbReference type="Pfam" id="PF01636"/>
    </source>
</evidence>
<dbReference type="SUPFAM" id="SSF56112">
    <property type="entry name" value="Protein kinase-like (PK-like)"/>
    <property type="match status" value="1"/>
</dbReference>